<feature type="region of interest" description="Disordered" evidence="2">
    <location>
        <begin position="1"/>
        <end position="53"/>
    </location>
</feature>
<comment type="caution">
    <text evidence="4">The sequence shown here is derived from an EMBL/GenBank/DDBJ whole genome shotgun (WGS) entry which is preliminary data.</text>
</comment>
<dbReference type="PROSITE" id="PS50110">
    <property type="entry name" value="RESPONSE_REGULATORY"/>
    <property type="match status" value="1"/>
</dbReference>
<evidence type="ECO:0000256" key="2">
    <source>
        <dbReference type="SAM" id="MobiDB-lite"/>
    </source>
</evidence>
<sequence>MPAEPAVPPHPAPRDRRPHTPSQHTSSHAAEPHSAEHSPTARPPAAAPALGSATPDDAGCHVLLVDDNPVSRAALRTALTTPCVTEAADTRQAHEAALHHRPDVVLLDTHAAAPGTDQDLTDLLRLAPTLLLTRREDNEVLQRALRLGALGYLVHGDFTAEELGTAVDAVRAATPVTTTGPELRRAASTDL</sequence>
<dbReference type="SUPFAM" id="SSF52172">
    <property type="entry name" value="CheY-like"/>
    <property type="match status" value="1"/>
</dbReference>
<organism evidence="4 5">
    <name type="scientific">Streptomyces alkaliterrae</name>
    <dbReference type="NCBI Taxonomy" id="2213162"/>
    <lineage>
        <taxon>Bacteria</taxon>
        <taxon>Bacillati</taxon>
        <taxon>Actinomycetota</taxon>
        <taxon>Actinomycetes</taxon>
        <taxon>Kitasatosporales</taxon>
        <taxon>Streptomycetaceae</taxon>
        <taxon>Streptomyces</taxon>
    </lineage>
</organism>
<gene>
    <name evidence="4" type="ORF">H3147_04855</name>
</gene>
<protein>
    <submittedName>
        <fullName evidence="4">Response regulator transcription factor</fullName>
    </submittedName>
</protein>
<dbReference type="AlphaFoldDB" id="A0A7W3WTK5"/>
<evidence type="ECO:0000256" key="1">
    <source>
        <dbReference type="PROSITE-ProRule" id="PRU00169"/>
    </source>
</evidence>
<dbReference type="SMART" id="SM00448">
    <property type="entry name" value="REC"/>
    <property type="match status" value="1"/>
</dbReference>
<dbReference type="Proteomes" id="UP000517765">
    <property type="component" value="Unassembled WGS sequence"/>
</dbReference>
<feature type="domain" description="Response regulatory" evidence="3">
    <location>
        <begin position="61"/>
        <end position="170"/>
    </location>
</feature>
<dbReference type="GO" id="GO:0000160">
    <property type="term" value="P:phosphorelay signal transduction system"/>
    <property type="evidence" value="ECO:0007669"/>
    <property type="project" value="InterPro"/>
</dbReference>
<reference evidence="5" key="1">
    <citation type="submission" date="2020-05" db="EMBL/GenBank/DDBJ databases">
        <title>Classification of alakaliphilic streptomycetes isolated from an alkaline soil next to Lonar Crater, India and a proposal for the recognition of Streptomyces alkaliterrae sp. nov.</title>
        <authorList>
            <person name="Golinska P."/>
        </authorList>
    </citation>
    <scope>NUCLEOTIDE SEQUENCE [LARGE SCALE GENOMIC DNA]</scope>
    <source>
        <strain evidence="5">OF8</strain>
    </source>
</reference>
<dbReference type="InterPro" id="IPR051015">
    <property type="entry name" value="EvgA-like"/>
</dbReference>
<dbReference type="RefSeq" id="WP_181356218.1">
    <property type="nucleotide sequence ID" value="NZ_JABJXA010000017.1"/>
</dbReference>
<evidence type="ECO:0000313" key="4">
    <source>
        <dbReference type="EMBL" id="MBB1258156.1"/>
    </source>
</evidence>
<dbReference type="PANTHER" id="PTHR45566:SF2">
    <property type="entry name" value="NARL SUBFAMILY"/>
    <property type="match status" value="1"/>
</dbReference>
<feature type="modified residue" description="4-aspartylphosphate" evidence="1">
    <location>
        <position position="108"/>
    </location>
</feature>
<dbReference type="EMBL" id="JABJXA010000017">
    <property type="protein sequence ID" value="MBB1258156.1"/>
    <property type="molecule type" value="Genomic_DNA"/>
</dbReference>
<feature type="compositionally biased region" description="Pro residues" evidence="2">
    <location>
        <begin position="1"/>
        <end position="11"/>
    </location>
</feature>
<dbReference type="InterPro" id="IPR011006">
    <property type="entry name" value="CheY-like_superfamily"/>
</dbReference>
<evidence type="ECO:0000259" key="3">
    <source>
        <dbReference type="PROSITE" id="PS50110"/>
    </source>
</evidence>
<dbReference type="PANTHER" id="PTHR45566">
    <property type="entry name" value="HTH-TYPE TRANSCRIPTIONAL REGULATOR YHJB-RELATED"/>
    <property type="match status" value="1"/>
</dbReference>
<keyword evidence="1" id="KW-0597">Phosphoprotein</keyword>
<dbReference type="Pfam" id="PF00072">
    <property type="entry name" value="Response_reg"/>
    <property type="match status" value="1"/>
</dbReference>
<evidence type="ECO:0000313" key="5">
    <source>
        <dbReference type="Proteomes" id="UP000517765"/>
    </source>
</evidence>
<name>A0A7W3WTK5_9ACTN</name>
<dbReference type="InterPro" id="IPR001789">
    <property type="entry name" value="Sig_transdc_resp-reg_receiver"/>
</dbReference>
<dbReference type="Gene3D" id="3.40.50.2300">
    <property type="match status" value="1"/>
</dbReference>
<proteinExistence type="predicted"/>
<accession>A0A7W3WTK5</accession>